<gene>
    <name evidence="5" type="ORF">ATOP_15960</name>
</gene>
<evidence type="ECO:0000256" key="2">
    <source>
        <dbReference type="ARBA" id="ARBA00022741"/>
    </source>
</evidence>
<name>A0AAV5B308_9ACTN</name>
<keyword evidence="2" id="KW-0547">Nucleotide-binding</keyword>
<dbReference type="InterPro" id="IPR027417">
    <property type="entry name" value="P-loop_NTPase"/>
</dbReference>
<dbReference type="RefSeq" id="WP_265590974.1">
    <property type="nucleotide sequence ID" value="NZ_BQKC01000001.1"/>
</dbReference>
<reference evidence="5" key="1">
    <citation type="journal article" date="2022" name="Int. J. Syst. Evol. Microbiol.">
        <title>Granulimonas faecalis gen. nov., sp. nov., and Leptogranulimonas caecicola gen. nov., sp. nov., novel lactate-producing Atopobiaceae bacteria isolated from mouse intestines, and an emended description of the family Atopobiaceae.</title>
        <authorList>
            <person name="Morinaga K."/>
            <person name="Kusada H."/>
            <person name="Sakamoto S."/>
            <person name="Murakami T."/>
            <person name="Toyoda A."/>
            <person name="Mori H."/>
            <person name="Meng X.Y."/>
            <person name="Takashino M."/>
            <person name="Murotomi K."/>
            <person name="Tamaki H."/>
        </authorList>
    </citation>
    <scope>NUCLEOTIDE SEQUENCE</scope>
    <source>
        <strain evidence="5">OPF53</strain>
    </source>
</reference>
<dbReference type="PANTHER" id="PTHR42939:SF1">
    <property type="entry name" value="ABC TRANSPORTER ATP-BINDING PROTEIN ALBC-RELATED"/>
    <property type="match status" value="1"/>
</dbReference>
<keyword evidence="6" id="KW-1185">Reference proteome</keyword>
<dbReference type="GO" id="GO:0016887">
    <property type="term" value="F:ATP hydrolysis activity"/>
    <property type="evidence" value="ECO:0007669"/>
    <property type="project" value="InterPro"/>
</dbReference>
<dbReference type="SUPFAM" id="SSF52540">
    <property type="entry name" value="P-loop containing nucleoside triphosphate hydrolases"/>
    <property type="match status" value="1"/>
</dbReference>
<evidence type="ECO:0000313" key="5">
    <source>
        <dbReference type="EMBL" id="GJM55941.1"/>
    </source>
</evidence>
<dbReference type="Proteomes" id="UP001055025">
    <property type="component" value="Unassembled WGS sequence"/>
</dbReference>
<dbReference type="PANTHER" id="PTHR42939">
    <property type="entry name" value="ABC TRANSPORTER ATP-BINDING PROTEIN ALBC-RELATED"/>
    <property type="match status" value="1"/>
</dbReference>
<evidence type="ECO:0000259" key="4">
    <source>
        <dbReference type="PROSITE" id="PS50893"/>
    </source>
</evidence>
<organism evidence="5 6">
    <name type="scientific">Granulimonas faecalis</name>
    <dbReference type="NCBI Taxonomy" id="2894155"/>
    <lineage>
        <taxon>Bacteria</taxon>
        <taxon>Bacillati</taxon>
        <taxon>Actinomycetota</taxon>
        <taxon>Coriobacteriia</taxon>
        <taxon>Coriobacteriales</taxon>
        <taxon>Kribbibacteriaceae</taxon>
        <taxon>Granulimonas</taxon>
    </lineage>
</organism>
<dbReference type="GO" id="GO:0005524">
    <property type="term" value="F:ATP binding"/>
    <property type="evidence" value="ECO:0007669"/>
    <property type="project" value="UniProtKB-KW"/>
</dbReference>
<dbReference type="SMART" id="SM00382">
    <property type="entry name" value="AAA"/>
    <property type="match status" value="1"/>
</dbReference>
<proteinExistence type="predicted"/>
<dbReference type="PROSITE" id="PS50893">
    <property type="entry name" value="ABC_TRANSPORTER_2"/>
    <property type="match status" value="1"/>
</dbReference>
<accession>A0AAV5B308</accession>
<protein>
    <submittedName>
        <fullName evidence="5">ABC transporter</fullName>
    </submittedName>
</protein>
<dbReference type="Gene3D" id="3.40.50.300">
    <property type="entry name" value="P-loop containing nucleotide triphosphate hydrolases"/>
    <property type="match status" value="1"/>
</dbReference>
<sequence length="249" mass="25734">MTQPAPRPVLDVRGFRKTYGAKVAANGYSLEVDSGQILGLVGPNGAGKTTLISSVVGIQGFDGGSIAVCGHDVASDPVAAKAGLAFVPDTPSVYGFMTGMGYLDYVCDVFGVPAPERAGRIGGLADRLAMADALGSKASSYSHGMQQKLVLMGAFVHRPALLVLDEPFVGLDPVATRTLRAMLREHADGGGAVLFSSHVLEVVERLCDTVAIVRGGAVRAQGPIEAVMGDETLEDVFMDVMADGAGEGR</sequence>
<evidence type="ECO:0000256" key="3">
    <source>
        <dbReference type="ARBA" id="ARBA00022840"/>
    </source>
</evidence>
<feature type="domain" description="ABC transporter" evidence="4">
    <location>
        <begin position="10"/>
        <end position="240"/>
    </location>
</feature>
<dbReference type="AlphaFoldDB" id="A0AAV5B308"/>
<dbReference type="EMBL" id="BQKC01000001">
    <property type="protein sequence ID" value="GJM55941.1"/>
    <property type="molecule type" value="Genomic_DNA"/>
</dbReference>
<dbReference type="InterPro" id="IPR003593">
    <property type="entry name" value="AAA+_ATPase"/>
</dbReference>
<evidence type="ECO:0000256" key="1">
    <source>
        <dbReference type="ARBA" id="ARBA00022448"/>
    </source>
</evidence>
<keyword evidence="1" id="KW-0813">Transport</keyword>
<keyword evidence="3" id="KW-0067">ATP-binding</keyword>
<dbReference type="Pfam" id="PF00005">
    <property type="entry name" value="ABC_tran"/>
    <property type="match status" value="1"/>
</dbReference>
<dbReference type="InterPro" id="IPR003439">
    <property type="entry name" value="ABC_transporter-like_ATP-bd"/>
</dbReference>
<dbReference type="CDD" id="cd03230">
    <property type="entry name" value="ABC_DR_subfamily_A"/>
    <property type="match status" value="1"/>
</dbReference>
<dbReference type="InterPro" id="IPR051782">
    <property type="entry name" value="ABC_Transporter_VariousFunc"/>
</dbReference>
<comment type="caution">
    <text evidence="5">The sequence shown here is derived from an EMBL/GenBank/DDBJ whole genome shotgun (WGS) entry which is preliminary data.</text>
</comment>
<evidence type="ECO:0000313" key="6">
    <source>
        <dbReference type="Proteomes" id="UP001055025"/>
    </source>
</evidence>